<dbReference type="PANTHER" id="PTHR19836:SF30">
    <property type="entry name" value="RIBOSOMAL PROTEIN S14"/>
    <property type="match status" value="1"/>
</dbReference>
<dbReference type="EMBL" id="CAMGYJ010000002">
    <property type="protein sequence ID" value="CAI0386666.1"/>
    <property type="molecule type" value="Genomic_DNA"/>
</dbReference>
<keyword evidence="4" id="KW-0496">Mitochondrion</keyword>
<comment type="subcellular location">
    <subcellularLocation>
        <location evidence="1">Mitochondrion</location>
    </subcellularLocation>
</comment>
<evidence type="ECO:0000256" key="6">
    <source>
        <dbReference type="ARBA" id="ARBA00040774"/>
    </source>
</evidence>
<dbReference type="EMBL" id="CAMGYJ010000002">
    <property type="protein sequence ID" value="CAI0379936.1"/>
    <property type="molecule type" value="Genomic_DNA"/>
</dbReference>
<dbReference type="GO" id="GO:0015935">
    <property type="term" value="C:small ribosomal subunit"/>
    <property type="evidence" value="ECO:0007669"/>
    <property type="project" value="TreeGrafter"/>
</dbReference>
<dbReference type="EMBL" id="CAMGYJ010000002">
    <property type="protein sequence ID" value="CAI0379979.1"/>
    <property type="molecule type" value="Genomic_DNA"/>
</dbReference>
<dbReference type="AlphaFoldDB" id="A0AAV0H3S1"/>
<gene>
    <name evidence="8" type="ORF">LITE_LOCUS2460</name>
    <name evidence="9" type="ORF">LITE_LOCUS2481</name>
    <name evidence="10" type="ORF">LITE_LOCUS5162</name>
    <name evidence="11" type="ORF">LITE_LOCUS5184</name>
</gene>
<dbReference type="EMBL" id="CAMGYJ010000002">
    <property type="protein sequence ID" value="CAI0386593.1"/>
    <property type="molecule type" value="Genomic_DNA"/>
</dbReference>
<protein>
    <recommendedName>
        <fullName evidence="6">Small ribosomal subunit protein uS14m</fullName>
    </recommendedName>
    <alternativeName>
        <fullName evidence="7">Ribosomal protein S14, mitochondrial</fullName>
    </alternativeName>
</protein>
<accession>A0AAV0H3S1</accession>
<dbReference type="Gene3D" id="1.10.287.1480">
    <property type="match status" value="1"/>
</dbReference>
<dbReference type="Proteomes" id="UP001154282">
    <property type="component" value="Unassembled WGS sequence"/>
</dbReference>
<evidence type="ECO:0000256" key="4">
    <source>
        <dbReference type="ARBA" id="ARBA00023128"/>
    </source>
</evidence>
<dbReference type="NCBIfam" id="NF006477">
    <property type="entry name" value="PRK08881.1"/>
    <property type="match status" value="1"/>
</dbReference>
<dbReference type="GO" id="GO:0003735">
    <property type="term" value="F:structural constituent of ribosome"/>
    <property type="evidence" value="ECO:0007669"/>
    <property type="project" value="InterPro"/>
</dbReference>
<reference evidence="8" key="1">
    <citation type="submission" date="2022-08" db="EMBL/GenBank/DDBJ databases">
        <authorList>
            <person name="Gutierrez-Valencia J."/>
        </authorList>
    </citation>
    <scope>NUCLEOTIDE SEQUENCE</scope>
</reference>
<organism evidence="8 12">
    <name type="scientific">Linum tenue</name>
    <dbReference type="NCBI Taxonomy" id="586396"/>
    <lineage>
        <taxon>Eukaryota</taxon>
        <taxon>Viridiplantae</taxon>
        <taxon>Streptophyta</taxon>
        <taxon>Embryophyta</taxon>
        <taxon>Tracheophyta</taxon>
        <taxon>Spermatophyta</taxon>
        <taxon>Magnoliopsida</taxon>
        <taxon>eudicotyledons</taxon>
        <taxon>Gunneridae</taxon>
        <taxon>Pentapetalae</taxon>
        <taxon>rosids</taxon>
        <taxon>fabids</taxon>
        <taxon>Malpighiales</taxon>
        <taxon>Linaceae</taxon>
        <taxon>Linum</taxon>
    </lineage>
</organism>
<evidence type="ECO:0000313" key="12">
    <source>
        <dbReference type="Proteomes" id="UP001154282"/>
    </source>
</evidence>
<evidence type="ECO:0000256" key="5">
    <source>
        <dbReference type="ARBA" id="ARBA00023274"/>
    </source>
</evidence>
<evidence type="ECO:0000256" key="2">
    <source>
        <dbReference type="ARBA" id="ARBA00009083"/>
    </source>
</evidence>
<dbReference type="Pfam" id="PF00253">
    <property type="entry name" value="Ribosomal_S14"/>
    <property type="match status" value="1"/>
</dbReference>
<dbReference type="PANTHER" id="PTHR19836">
    <property type="entry name" value="30S RIBOSOMAL PROTEIN S14"/>
    <property type="match status" value="1"/>
</dbReference>
<evidence type="ECO:0000313" key="8">
    <source>
        <dbReference type="EMBL" id="CAI0379936.1"/>
    </source>
</evidence>
<dbReference type="InterPro" id="IPR018271">
    <property type="entry name" value="Ribosomal_uS14_CS"/>
</dbReference>
<sequence length="102" mass="12219">MWEDEPKCIKDHNRRLLAEKFELKRNLYKAFIRDPELPSELREKLTAKLSKLPRNSSFTRIRNRCVFSGRPRGVYEFFRMSRIVFRTLANQGMLNGVKKASW</sequence>
<evidence type="ECO:0000313" key="11">
    <source>
        <dbReference type="EMBL" id="CAI0386666.1"/>
    </source>
</evidence>
<comment type="similarity">
    <text evidence="2">Belongs to the universal ribosomal protein uS14 family.</text>
</comment>
<dbReference type="InterPro" id="IPR001209">
    <property type="entry name" value="Ribosomal_uS14"/>
</dbReference>
<evidence type="ECO:0000313" key="9">
    <source>
        <dbReference type="EMBL" id="CAI0379979.1"/>
    </source>
</evidence>
<comment type="caution">
    <text evidence="8">The sequence shown here is derived from an EMBL/GenBank/DDBJ whole genome shotgun (WGS) entry which is preliminary data.</text>
</comment>
<dbReference type="SUPFAM" id="SSF57716">
    <property type="entry name" value="Glucocorticoid receptor-like (DNA-binding domain)"/>
    <property type="match status" value="1"/>
</dbReference>
<dbReference type="GO" id="GO:0005739">
    <property type="term" value="C:mitochondrion"/>
    <property type="evidence" value="ECO:0007669"/>
    <property type="project" value="UniProtKB-SubCell"/>
</dbReference>
<dbReference type="PROSITE" id="PS00527">
    <property type="entry name" value="RIBOSOMAL_S14"/>
    <property type="match status" value="1"/>
</dbReference>
<proteinExistence type="inferred from homology"/>
<evidence type="ECO:0000256" key="7">
    <source>
        <dbReference type="ARBA" id="ARBA00042804"/>
    </source>
</evidence>
<dbReference type="FunFam" id="1.10.287.1480:FF:000001">
    <property type="entry name" value="30S ribosomal protein S14"/>
    <property type="match status" value="1"/>
</dbReference>
<name>A0AAV0H3S1_9ROSI</name>
<keyword evidence="5" id="KW-0687">Ribonucleoprotein</keyword>
<keyword evidence="3" id="KW-0689">Ribosomal protein</keyword>
<keyword evidence="12" id="KW-1185">Reference proteome</keyword>
<evidence type="ECO:0000313" key="10">
    <source>
        <dbReference type="EMBL" id="CAI0386593.1"/>
    </source>
</evidence>
<evidence type="ECO:0000256" key="1">
    <source>
        <dbReference type="ARBA" id="ARBA00004173"/>
    </source>
</evidence>
<dbReference type="GO" id="GO:0006412">
    <property type="term" value="P:translation"/>
    <property type="evidence" value="ECO:0007669"/>
    <property type="project" value="InterPro"/>
</dbReference>
<evidence type="ECO:0000256" key="3">
    <source>
        <dbReference type="ARBA" id="ARBA00022980"/>
    </source>
</evidence>